<comment type="caution">
    <text evidence="1">The sequence shown here is derived from an EMBL/GenBank/DDBJ whole genome shotgun (WGS) entry which is preliminary data.</text>
</comment>
<proteinExistence type="predicted"/>
<dbReference type="AlphaFoldDB" id="A0A837NPV5"/>
<sequence length="401" mass="46761">MIDEKRIEEFLKKHPEIDESNEGANVEVLNGELHLVSKFNLSDVEELGEESMFYLPFCSITEVKRILSPQNPQDLLLSIQANAIADNVRVARTFAKRRGSSSKWNLEKYYNELVYSTYTSYLSKGNKSKVDQVPLSYAYITEVNAYCSPTEKGNLIVISEPLKQFLYFMNISAWGNGMFNIPQEDCFSAYIIAMRIAQGHESYDFDLDPRANLPEAVELYFNGLVSLQMEFIIGHEYAHHILGHVKHNKLKRLNWKGENSKIGISNFYKHSHKEEYDADWHAIKHIKNSKRFREQVANAAFEVLMYFDSLERINNYLDPGRERRPSTHPKPMDRINKLRRRLHNGLGHSRTELDLGLNAQRKFTDKFINEYLCFNFDAFETKGAHYLSTYKKKLLIDRVDY</sequence>
<dbReference type="EMBL" id="LIZK01000006">
    <property type="protein sequence ID" value="KPL93362.1"/>
    <property type="molecule type" value="Genomic_DNA"/>
</dbReference>
<accession>A0A837NPV5</accession>
<reference evidence="1 2" key="1">
    <citation type="submission" date="2015-08" db="EMBL/GenBank/DDBJ databases">
        <title>Draft Genome Sequence of Vibrio splendidus UCD-SED7.</title>
        <authorList>
            <person name="Lee R.D."/>
            <person name="Lang J.M."/>
            <person name="Coil D.A."/>
            <person name="Jospin G."/>
            <person name="Eisen J.A."/>
        </authorList>
    </citation>
    <scope>NUCLEOTIDE SEQUENCE [LARGE SCALE GENOMIC DNA]</scope>
    <source>
        <strain evidence="1 2">UCD-SED7</strain>
    </source>
</reference>
<organism evidence="1 2">
    <name type="scientific">Vibrio splendidus</name>
    <dbReference type="NCBI Taxonomy" id="29497"/>
    <lineage>
        <taxon>Bacteria</taxon>
        <taxon>Pseudomonadati</taxon>
        <taxon>Pseudomonadota</taxon>
        <taxon>Gammaproteobacteria</taxon>
        <taxon>Vibrionales</taxon>
        <taxon>Vibrionaceae</taxon>
        <taxon>Vibrio</taxon>
    </lineage>
</organism>
<dbReference type="RefSeq" id="WP_054547650.1">
    <property type="nucleotide sequence ID" value="NZ_LIZK01000006.1"/>
</dbReference>
<evidence type="ECO:0000313" key="1">
    <source>
        <dbReference type="EMBL" id="KPL93362.1"/>
    </source>
</evidence>
<name>A0A837NPV5_VIBSP</name>
<evidence type="ECO:0000313" key="2">
    <source>
        <dbReference type="Proteomes" id="UP000050463"/>
    </source>
</evidence>
<protein>
    <submittedName>
        <fullName evidence="1">Uncharacterized protein</fullName>
    </submittedName>
</protein>
<gene>
    <name evidence="1" type="ORF">AN168_15450</name>
</gene>
<dbReference type="Proteomes" id="UP000050463">
    <property type="component" value="Unassembled WGS sequence"/>
</dbReference>